<dbReference type="Proteomes" id="UP000301737">
    <property type="component" value="Unassembled WGS sequence"/>
</dbReference>
<reference evidence="1 2" key="1">
    <citation type="submission" date="2019-01" db="EMBL/GenBank/DDBJ databases">
        <title>Draft Genome Sequencing of Zygosaccharomyces mellis Ca-7.</title>
        <authorList>
            <person name="Shiwa Y."/>
            <person name="Kanesaki Y."/>
            <person name="Ishige T."/>
            <person name="Mura K."/>
            <person name="Hori T."/>
            <person name="Tamura T."/>
        </authorList>
    </citation>
    <scope>NUCLEOTIDE SEQUENCE [LARGE SCALE GENOMIC DNA]</scope>
    <source>
        <strain evidence="1 2">Ca-7</strain>
    </source>
</reference>
<gene>
    <name evidence="1" type="ORF">ZYGM_002256</name>
</gene>
<accession>A0A4C2E782</accession>
<protein>
    <submittedName>
        <fullName evidence="1">Uncharacterized protein</fullName>
    </submittedName>
</protein>
<name>A0A4C2E782_9SACH</name>
<evidence type="ECO:0000313" key="2">
    <source>
        <dbReference type="Proteomes" id="UP000301737"/>
    </source>
</evidence>
<organism evidence="1 2">
    <name type="scientific">Zygosaccharomyces mellis</name>
    <dbReference type="NCBI Taxonomy" id="42258"/>
    <lineage>
        <taxon>Eukaryota</taxon>
        <taxon>Fungi</taxon>
        <taxon>Dikarya</taxon>
        <taxon>Ascomycota</taxon>
        <taxon>Saccharomycotina</taxon>
        <taxon>Saccharomycetes</taxon>
        <taxon>Saccharomycetales</taxon>
        <taxon>Saccharomycetaceae</taxon>
        <taxon>Zygosaccharomyces</taxon>
    </lineage>
</organism>
<proteinExistence type="predicted"/>
<sequence length="243" mass="27737">MPLDLRPCELPSYQPTFDLTKQKFLPAKNIPTVRQLVKAKQDERVFPPRNEFVSRMEDSLIRWKPPGSSYRGTTMAIEGSHPYQLATSKSHDRSKGNGLGFNGGTYILDSVVNWWKGPNPTVCENIDKFSCCGEDRESNDEDDDFSLNYEPDRTGSIATGTTRTVCAAVPPRAPRAVTLVDCTPDNTVYEMYYGKPIPPDYLSGRYHDFSTLRQHRQQQQQQYQNEWDFSEWLKSCVSSCTIM</sequence>
<dbReference type="EMBL" id="BIMX01000015">
    <property type="protein sequence ID" value="GCF00081.1"/>
    <property type="molecule type" value="Genomic_DNA"/>
</dbReference>
<keyword evidence="2" id="KW-1185">Reference proteome</keyword>
<evidence type="ECO:0000313" key="1">
    <source>
        <dbReference type="EMBL" id="GCF00081.1"/>
    </source>
</evidence>
<dbReference type="AlphaFoldDB" id="A0A4C2E782"/>
<comment type="caution">
    <text evidence="1">The sequence shown here is derived from an EMBL/GenBank/DDBJ whole genome shotgun (WGS) entry which is preliminary data.</text>
</comment>
<dbReference type="OrthoDB" id="4062164at2759"/>